<reference evidence="3" key="1">
    <citation type="submission" date="2019-03" db="EMBL/GenBank/DDBJ databases">
        <authorList>
            <person name="Li J."/>
        </authorList>
    </citation>
    <scope>NUCLEOTIDE SEQUENCE [LARGE SCALE GENOMIC DNA]</scope>
    <source>
        <strain evidence="3">2251</strain>
    </source>
</reference>
<dbReference type="KEGG" id="plia:E4191_10895"/>
<dbReference type="EMBL" id="CP038439">
    <property type="protein sequence ID" value="QBX35145.1"/>
    <property type="molecule type" value="Genomic_DNA"/>
</dbReference>
<dbReference type="AlphaFoldDB" id="A0A4P7HLV3"/>
<evidence type="ECO:0000313" key="3">
    <source>
        <dbReference type="Proteomes" id="UP000296374"/>
    </source>
</evidence>
<name>A0A4P7HLV3_9RHOB</name>
<accession>A0A4P7HLV3</accession>
<feature type="region of interest" description="Disordered" evidence="1">
    <location>
        <begin position="40"/>
        <end position="60"/>
    </location>
</feature>
<evidence type="ECO:0000256" key="1">
    <source>
        <dbReference type="SAM" id="MobiDB-lite"/>
    </source>
</evidence>
<gene>
    <name evidence="2" type="ORF">E4191_10895</name>
</gene>
<protein>
    <submittedName>
        <fullName evidence="2">Uncharacterized protein</fullName>
    </submittedName>
</protein>
<proteinExistence type="predicted"/>
<sequence length="60" mass="6718">MTRGSNPLPASRMTAPERRRELCALLGLGLVRLRMRNSDFTETVRNGADPGTTHPPRTER</sequence>
<evidence type="ECO:0000313" key="2">
    <source>
        <dbReference type="EMBL" id="QBX35145.1"/>
    </source>
</evidence>
<dbReference type="Proteomes" id="UP000296374">
    <property type="component" value="Chromosome"/>
</dbReference>
<organism evidence="2 3">
    <name type="scientific">Paracoccus liaowanqingii</name>
    <dbReference type="NCBI Taxonomy" id="2560053"/>
    <lineage>
        <taxon>Bacteria</taxon>
        <taxon>Pseudomonadati</taxon>
        <taxon>Pseudomonadota</taxon>
        <taxon>Alphaproteobacteria</taxon>
        <taxon>Rhodobacterales</taxon>
        <taxon>Paracoccaceae</taxon>
        <taxon>Paracoccus</taxon>
    </lineage>
</organism>